<dbReference type="PANTHER" id="PTHR16515:SF49">
    <property type="entry name" value="GASTRULA ZINC FINGER PROTEIN XLCGF49.1-LIKE-RELATED"/>
    <property type="match status" value="1"/>
</dbReference>
<comment type="function">
    <text evidence="1">May be involved in transcriptional regulation.</text>
</comment>
<feature type="domain" description="C2H2-type" evidence="17">
    <location>
        <begin position="564"/>
        <end position="591"/>
    </location>
</feature>
<dbReference type="GO" id="GO:0005634">
    <property type="term" value="C:nucleus"/>
    <property type="evidence" value="ECO:0007669"/>
    <property type="project" value="UniProtKB-SubCell"/>
</dbReference>
<proteinExistence type="inferred from homology"/>
<dbReference type="PANTHER" id="PTHR16515">
    <property type="entry name" value="PR DOMAIN ZINC FINGER PROTEIN"/>
    <property type="match status" value="1"/>
</dbReference>
<dbReference type="VEuPathDB" id="VectorBase:PHUM291230"/>
<keyword evidence="10" id="KW-0805">Transcription regulation</keyword>
<evidence type="ECO:0000256" key="8">
    <source>
        <dbReference type="ARBA" id="ARBA00022833"/>
    </source>
</evidence>
<name>E0VLN8_PEDHC</name>
<feature type="binding site" evidence="15">
    <location>
        <position position="22"/>
    </location>
    <ligand>
        <name>Zn(2+)</name>
        <dbReference type="ChEBI" id="CHEBI:29105"/>
    </ligand>
</feature>
<dbReference type="FunFam" id="3.30.160.60:FF:000264">
    <property type="entry name" value="Zinc finger protein 236"/>
    <property type="match status" value="1"/>
</dbReference>
<keyword evidence="8 15" id="KW-0862">Zinc</keyword>
<feature type="compositionally biased region" description="Acidic residues" evidence="16">
    <location>
        <begin position="468"/>
        <end position="481"/>
    </location>
</feature>
<evidence type="ECO:0000256" key="16">
    <source>
        <dbReference type="SAM" id="MobiDB-lite"/>
    </source>
</evidence>
<protein>
    <submittedName>
        <fullName evidence="19">Krueppel c2h2-type zinc finger protein, putative</fullName>
    </submittedName>
</protein>
<dbReference type="Pfam" id="PF00096">
    <property type="entry name" value="zf-C2H2"/>
    <property type="match status" value="7"/>
</dbReference>
<dbReference type="EnsemblMetazoa" id="PHUM291230-RA">
    <property type="protein sequence ID" value="PHUM291230-PA"/>
    <property type="gene ID" value="PHUM291230"/>
</dbReference>
<organism>
    <name type="scientific">Pediculus humanus subsp. corporis</name>
    <name type="common">Body louse</name>
    <dbReference type="NCBI Taxonomy" id="121224"/>
    <lineage>
        <taxon>Eukaryota</taxon>
        <taxon>Metazoa</taxon>
        <taxon>Ecdysozoa</taxon>
        <taxon>Arthropoda</taxon>
        <taxon>Hexapoda</taxon>
        <taxon>Insecta</taxon>
        <taxon>Pterygota</taxon>
        <taxon>Neoptera</taxon>
        <taxon>Paraneoptera</taxon>
        <taxon>Psocodea</taxon>
        <taxon>Troctomorpha</taxon>
        <taxon>Phthiraptera</taxon>
        <taxon>Anoplura</taxon>
        <taxon>Pediculidae</taxon>
        <taxon>Pediculus</taxon>
    </lineage>
</organism>
<evidence type="ECO:0000256" key="15">
    <source>
        <dbReference type="PROSITE-ProRule" id="PRU01263"/>
    </source>
</evidence>
<evidence type="ECO:0000256" key="12">
    <source>
        <dbReference type="ARBA" id="ARBA00023163"/>
    </source>
</evidence>
<dbReference type="InterPro" id="IPR013087">
    <property type="entry name" value="Znf_C2H2_type"/>
</dbReference>
<dbReference type="GeneID" id="8229661"/>
<dbReference type="SMART" id="SM00868">
    <property type="entry name" value="zf-AD"/>
    <property type="match status" value="1"/>
</dbReference>
<keyword evidence="21" id="KW-1185">Reference proteome</keyword>
<dbReference type="InterPro" id="IPR036236">
    <property type="entry name" value="Znf_C2H2_sf"/>
</dbReference>
<dbReference type="FunFam" id="3.30.160.60:FF:000557">
    <property type="entry name" value="zinc finger and SCAN domain-containing protein 29"/>
    <property type="match status" value="1"/>
</dbReference>
<dbReference type="GO" id="GO:0008270">
    <property type="term" value="F:zinc ion binding"/>
    <property type="evidence" value="ECO:0007669"/>
    <property type="project" value="UniProtKB-UniRule"/>
</dbReference>
<feature type="compositionally biased region" description="Polar residues" evidence="16">
    <location>
        <begin position="775"/>
        <end position="788"/>
    </location>
</feature>
<keyword evidence="13" id="KW-0539">Nucleus</keyword>
<evidence type="ECO:0000256" key="10">
    <source>
        <dbReference type="ARBA" id="ARBA00023015"/>
    </source>
</evidence>
<evidence type="ECO:0000313" key="20">
    <source>
        <dbReference type="EnsemblMetazoa" id="PHUM291230-PA"/>
    </source>
</evidence>
<comment type="subcellular location">
    <subcellularLocation>
        <location evidence="2">Nucleus</location>
    </subcellularLocation>
</comment>
<accession>E0VLN8</accession>
<feature type="region of interest" description="Disordered" evidence="16">
    <location>
        <begin position="775"/>
        <end position="801"/>
    </location>
</feature>
<evidence type="ECO:0000256" key="3">
    <source>
        <dbReference type="ARBA" id="ARBA00006991"/>
    </source>
</evidence>
<dbReference type="Gene3D" id="3.40.1800.20">
    <property type="match status" value="1"/>
</dbReference>
<keyword evidence="12" id="KW-0804">Transcription</keyword>
<dbReference type="Pfam" id="PF07776">
    <property type="entry name" value="zf-AD"/>
    <property type="match status" value="1"/>
</dbReference>
<dbReference type="CTD" id="8229661"/>
<feature type="region of interest" description="Disordered" evidence="16">
    <location>
        <begin position="409"/>
        <end position="502"/>
    </location>
</feature>
<feature type="binding site" evidence="15">
    <location>
        <position position="25"/>
    </location>
    <ligand>
        <name>Zn(2+)</name>
        <dbReference type="ChEBI" id="CHEBI:29105"/>
    </ligand>
</feature>
<keyword evidence="9" id="KW-0832">Ubl conjugation</keyword>
<dbReference type="EMBL" id="DS235277">
    <property type="protein sequence ID" value="EEB14294.1"/>
    <property type="molecule type" value="Genomic_DNA"/>
</dbReference>
<keyword evidence="4" id="KW-1017">Isopeptide bond</keyword>
<dbReference type="GO" id="GO:0010468">
    <property type="term" value="P:regulation of gene expression"/>
    <property type="evidence" value="ECO:0007669"/>
    <property type="project" value="TreeGrafter"/>
</dbReference>
<evidence type="ECO:0000256" key="6">
    <source>
        <dbReference type="ARBA" id="ARBA00022737"/>
    </source>
</evidence>
<feature type="compositionally biased region" description="Basic and acidic residues" evidence="16">
    <location>
        <begin position="409"/>
        <end position="423"/>
    </location>
</feature>
<feature type="region of interest" description="Disordered" evidence="16">
    <location>
        <begin position="211"/>
        <end position="238"/>
    </location>
</feature>
<evidence type="ECO:0000256" key="2">
    <source>
        <dbReference type="ARBA" id="ARBA00004123"/>
    </source>
</evidence>
<comment type="similarity">
    <text evidence="3">Belongs to the krueppel C2H2-type zinc-finger protein family.</text>
</comment>
<evidence type="ECO:0000256" key="14">
    <source>
        <dbReference type="PROSITE-ProRule" id="PRU00042"/>
    </source>
</evidence>
<feature type="domain" description="C2H2-type" evidence="17">
    <location>
        <begin position="620"/>
        <end position="647"/>
    </location>
</feature>
<dbReference type="OrthoDB" id="4748970at2759"/>
<feature type="domain" description="C2H2-type" evidence="17">
    <location>
        <begin position="329"/>
        <end position="356"/>
    </location>
</feature>
<dbReference type="Proteomes" id="UP000009046">
    <property type="component" value="Unassembled WGS sequence"/>
</dbReference>
<feature type="domain" description="C2H2-type" evidence="17">
    <location>
        <begin position="592"/>
        <end position="619"/>
    </location>
</feature>
<feature type="compositionally biased region" description="Low complexity" evidence="16">
    <location>
        <begin position="789"/>
        <end position="801"/>
    </location>
</feature>
<dbReference type="FunFam" id="3.30.160.60:FF:000247">
    <property type="entry name" value="Zinc finger protein 236"/>
    <property type="match status" value="1"/>
</dbReference>
<feature type="compositionally biased region" description="Basic and acidic residues" evidence="16">
    <location>
        <begin position="526"/>
        <end position="537"/>
    </location>
</feature>
<feature type="compositionally biased region" description="Basic and acidic residues" evidence="16">
    <location>
        <begin position="724"/>
        <end position="733"/>
    </location>
</feature>
<evidence type="ECO:0000256" key="13">
    <source>
        <dbReference type="ARBA" id="ARBA00023242"/>
    </source>
</evidence>
<evidence type="ECO:0000256" key="4">
    <source>
        <dbReference type="ARBA" id="ARBA00022499"/>
    </source>
</evidence>
<dbReference type="FunFam" id="3.30.160.60:FF:000551">
    <property type="entry name" value="zinc finger protein 197 isoform X1"/>
    <property type="match status" value="1"/>
</dbReference>
<evidence type="ECO:0000256" key="1">
    <source>
        <dbReference type="ARBA" id="ARBA00003767"/>
    </source>
</evidence>
<dbReference type="KEGG" id="phu:Phum_PHUM291230"/>
<feature type="compositionally biased region" description="Acidic residues" evidence="16">
    <location>
        <begin position="424"/>
        <end position="443"/>
    </location>
</feature>
<feature type="compositionally biased region" description="Basic and acidic residues" evidence="16">
    <location>
        <begin position="228"/>
        <end position="238"/>
    </location>
</feature>
<feature type="domain" description="ZAD" evidence="18">
    <location>
        <begin position="20"/>
        <end position="96"/>
    </location>
</feature>
<evidence type="ECO:0000256" key="9">
    <source>
        <dbReference type="ARBA" id="ARBA00022843"/>
    </source>
</evidence>
<dbReference type="SMART" id="SM00355">
    <property type="entry name" value="ZnF_C2H2"/>
    <property type="match status" value="10"/>
</dbReference>
<dbReference type="AlphaFoldDB" id="E0VLN8"/>
<dbReference type="InterPro" id="IPR012934">
    <property type="entry name" value="Znf_AD"/>
</dbReference>
<feature type="region of interest" description="Disordered" evidence="16">
    <location>
        <begin position="724"/>
        <end position="754"/>
    </location>
</feature>
<dbReference type="InParanoid" id="E0VLN8"/>
<sequence>MQVSNEEMENKSDAGFNSTKICRFCLSSAGVMSPIFEQGELNSLPLSSKIMAFISIQVYVNDGLPSLICHRCLYQVEKSYDFKTQCEASDAMLRKYFSAFQSSHSPKGTSTATTGDNETVDNFVPSFDSFNLNQFQKALINNSSFSDSPFKRKRGRPRKEENMMFYNPSSSLYPHLDVTNGFGKYPDDEIKIVDGIESLVTVVDPRSEILTNSDDENKMENDNECVDNSDKNETKNHNSDTLLDSLEIAKAKAKKYMGVVIGVDENGMRTRRHLCKGCGKTFGHCSDLRKHVLVHTGERPFHCRICTKTFSRSTNLNKHMKVHTGQKPYFCTDCPKSFATKGDLQRHLIIHSGLKPFVCHICSQCFSRKDKLTRHLKLHENGGLSKLNFKCGACLTVFHSKLDLNQHTKLVHKEREEENRKENDDGECDGDGDGDDDGVDVDNVDPCKTNNPNQSESNYGDVEKVVEENDVCNDDDDDDDEKEKKDKNDFMLENDGGSPEVESMVINIDPFPVDSDLNDAMNDWEKEKDKNDFKTDDSLDGNNLDENKTNYVGGRAGNEKKQSFQCKTCYKKFNELAYLRSHMVTHSTVKPHKCTMCEKSFTRRRELLRHENVHTGFKPFKCKTCGKAFSRKDKLVRHEKIHNGVKKFYCTFCPTLSFVKIEDLILHHRSVHSEMEVPYVLPPPPPPSSSSSSSAASSTNNVKYQCEICLLCYGNMKTYQDHLKSHNKDKGNDDDNGNGNGNVVNSSQDSKMLNGADCESDCGYSDEEKFVANSSLEQLNSNPAITITSVSSSKSSASSSW</sequence>
<evidence type="ECO:0000259" key="17">
    <source>
        <dbReference type="PROSITE" id="PS50157"/>
    </source>
</evidence>
<keyword evidence="5 15" id="KW-0479">Metal-binding</keyword>
<reference evidence="20" key="3">
    <citation type="submission" date="2021-02" db="UniProtKB">
        <authorList>
            <consortium name="EnsemblMetazoa"/>
        </authorList>
    </citation>
    <scope>IDENTIFICATION</scope>
    <source>
        <strain evidence="20">USDA</strain>
    </source>
</reference>
<dbReference type="HOGENOM" id="CLU_351367_0_0_1"/>
<evidence type="ECO:0000256" key="11">
    <source>
        <dbReference type="ARBA" id="ARBA00023125"/>
    </source>
</evidence>
<evidence type="ECO:0000256" key="5">
    <source>
        <dbReference type="ARBA" id="ARBA00022723"/>
    </source>
</evidence>
<feature type="binding site" evidence="15">
    <location>
        <position position="69"/>
    </location>
    <ligand>
        <name>Zn(2+)</name>
        <dbReference type="ChEBI" id="CHEBI:29105"/>
    </ligand>
</feature>
<dbReference type="InterPro" id="IPR050331">
    <property type="entry name" value="Zinc_finger"/>
</dbReference>
<reference evidence="19" key="1">
    <citation type="submission" date="2007-04" db="EMBL/GenBank/DDBJ databases">
        <title>Annotation of Pediculus humanus corporis strain USDA.</title>
        <authorList>
            <person name="Kirkness E."/>
            <person name="Hannick L."/>
            <person name="Hass B."/>
            <person name="Bruggner R."/>
            <person name="Lawson D."/>
            <person name="Bidwell S."/>
            <person name="Joardar V."/>
            <person name="Caler E."/>
            <person name="Walenz B."/>
            <person name="Inman J."/>
            <person name="Schobel S."/>
            <person name="Galinsky K."/>
            <person name="Amedeo P."/>
            <person name="Strausberg R."/>
        </authorList>
    </citation>
    <scope>NUCLEOTIDE SEQUENCE</scope>
    <source>
        <strain evidence="19">USDA</strain>
    </source>
</reference>
<dbReference type="EMBL" id="AAZO01003379">
    <property type="status" value="NOT_ANNOTATED_CDS"/>
    <property type="molecule type" value="Genomic_DNA"/>
</dbReference>
<dbReference type="SUPFAM" id="SSF57716">
    <property type="entry name" value="Glucocorticoid receptor-like (DNA-binding domain)"/>
    <property type="match status" value="1"/>
</dbReference>
<keyword evidence="6" id="KW-0677">Repeat</keyword>
<feature type="compositionally biased region" description="Polar residues" evidence="16">
    <location>
        <begin position="448"/>
        <end position="458"/>
    </location>
</feature>
<feature type="domain" description="C2H2-type" evidence="17">
    <location>
        <begin position="357"/>
        <end position="379"/>
    </location>
</feature>
<dbReference type="eggNOG" id="KOG1721">
    <property type="taxonomic scope" value="Eukaryota"/>
</dbReference>
<feature type="binding site" evidence="15">
    <location>
        <position position="72"/>
    </location>
    <ligand>
        <name>Zn(2+)</name>
        <dbReference type="ChEBI" id="CHEBI:29105"/>
    </ligand>
</feature>
<evidence type="ECO:0000259" key="18">
    <source>
        <dbReference type="PROSITE" id="PS51915"/>
    </source>
</evidence>
<dbReference type="OMA" id="LPCHICL"/>
<feature type="region of interest" description="Disordered" evidence="16">
    <location>
        <begin position="526"/>
        <end position="554"/>
    </location>
</feature>
<keyword evidence="11" id="KW-0238">DNA-binding</keyword>
<evidence type="ECO:0000313" key="19">
    <source>
        <dbReference type="EMBL" id="EEB14294.1"/>
    </source>
</evidence>
<gene>
    <name evidence="20" type="primary">8229661</name>
    <name evidence="19" type="ORF">Phum_PHUM291230</name>
</gene>
<feature type="domain" description="C2H2-type" evidence="17">
    <location>
        <begin position="273"/>
        <end position="300"/>
    </location>
</feature>
<dbReference type="PROSITE" id="PS51915">
    <property type="entry name" value="ZAD"/>
    <property type="match status" value="1"/>
</dbReference>
<dbReference type="Gene3D" id="3.30.160.60">
    <property type="entry name" value="Classic Zinc Finger"/>
    <property type="match status" value="7"/>
</dbReference>
<dbReference type="PROSITE" id="PS00028">
    <property type="entry name" value="ZINC_FINGER_C2H2_1"/>
    <property type="match status" value="9"/>
</dbReference>
<evidence type="ECO:0000313" key="21">
    <source>
        <dbReference type="Proteomes" id="UP000009046"/>
    </source>
</evidence>
<dbReference type="GO" id="GO:0003677">
    <property type="term" value="F:DNA binding"/>
    <property type="evidence" value="ECO:0007669"/>
    <property type="project" value="UniProtKB-KW"/>
</dbReference>
<dbReference type="RefSeq" id="XP_002427032.1">
    <property type="nucleotide sequence ID" value="XM_002426987.1"/>
</dbReference>
<reference evidence="19" key="2">
    <citation type="submission" date="2007-04" db="EMBL/GenBank/DDBJ databases">
        <title>The genome of the human body louse.</title>
        <authorList>
            <consortium name="The Human Body Louse Genome Consortium"/>
            <person name="Kirkness E."/>
            <person name="Walenz B."/>
            <person name="Hass B."/>
            <person name="Bruggner R."/>
            <person name="Strausberg R."/>
        </authorList>
    </citation>
    <scope>NUCLEOTIDE SEQUENCE</scope>
    <source>
        <strain evidence="19">USDA</strain>
    </source>
</reference>
<keyword evidence="7 14" id="KW-0863">Zinc-finger</keyword>
<feature type="domain" description="C2H2-type" evidence="17">
    <location>
        <begin position="389"/>
        <end position="417"/>
    </location>
</feature>
<evidence type="ECO:0000256" key="7">
    <source>
        <dbReference type="ARBA" id="ARBA00022771"/>
    </source>
</evidence>
<dbReference type="PROSITE" id="PS50157">
    <property type="entry name" value="ZINC_FINGER_C2H2_2"/>
    <property type="match status" value="9"/>
</dbReference>
<feature type="domain" description="C2H2-type" evidence="17">
    <location>
        <begin position="704"/>
        <end position="731"/>
    </location>
</feature>
<feature type="domain" description="C2H2-type" evidence="17">
    <location>
        <begin position="301"/>
        <end position="328"/>
    </location>
</feature>
<dbReference type="SUPFAM" id="SSF57667">
    <property type="entry name" value="beta-beta-alpha zinc fingers"/>
    <property type="match status" value="4"/>
</dbReference>
<dbReference type="FunFam" id="3.30.160.60:FF:000086">
    <property type="entry name" value="transcription factor E4F1 isoform X1"/>
    <property type="match status" value="1"/>
</dbReference>